<comment type="caution">
    <text evidence="6">The sequence shown here is derived from an EMBL/GenBank/DDBJ whole genome shotgun (WGS) entry which is preliminary data.</text>
</comment>
<evidence type="ECO:0000313" key="7">
    <source>
        <dbReference type="Proteomes" id="UP000316781"/>
    </source>
</evidence>
<dbReference type="RefSeq" id="WP_142864349.1">
    <property type="nucleotide sequence ID" value="NZ_VJMF01000093.1"/>
</dbReference>
<feature type="region of interest" description="Disordered" evidence="3">
    <location>
        <begin position="52"/>
        <end position="71"/>
    </location>
</feature>
<dbReference type="InterPro" id="IPR037066">
    <property type="entry name" value="Plug_dom_sf"/>
</dbReference>
<accession>A0A549SDV3</accession>
<dbReference type="GO" id="GO:0009279">
    <property type="term" value="C:cell outer membrane"/>
    <property type="evidence" value="ECO:0007669"/>
    <property type="project" value="UniProtKB-SubCell"/>
</dbReference>
<feature type="signal peptide" evidence="4">
    <location>
        <begin position="1"/>
        <end position="22"/>
    </location>
</feature>
<evidence type="ECO:0000259" key="5">
    <source>
        <dbReference type="Pfam" id="PF07715"/>
    </source>
</evidence>
<evidence type="ECO:0000256" key="4">
    <source>
        <dbReference type="SAM" id="SignalP"/>
    </source>
</evidence>
<keyword evidence="2" id="KW-0813">Transport</keyword>
<keyword evidence="1 4" id="KW-0732">Signal</keyword>
<organism evidence="6 7">
    <name type="scientific">Methylosinus sporium</name>
    <dbReference type="NCBI Taxonomy" id="428"/>
    <lineage>
        <taxon>Bacteria</taxon>
        <taxon>Pseudomonadati</taxon>
        <taxon>Pseudomonadota</taxon>
        <taxon>Alphaproteobacteria</taxon>
        <taxon>Hyphomicrobiales</taxon>
        <taxon>Methylocystaceae</taxon>
        <taxon>Methylosinus</taxon>
    </lineage>
</organism>
<keyword evidence="2" id="KW-0812">Transmembrane</keyword>
<dbReference type="SUPFAM" id="SSF56935">
    <property type="entry name" value="Porins"/>
    <property type="match status" value="1"/>
</dbReference>
<dbReference type="Gene3D" id="2.170.130.10">
    <property type="entry name" value="TonB-dependent receptor, plug domain"/>
    <property type="match status" value="1"/>
</dbReference>
<dbReference type="EMBL" id="VJMF01000093">
    <property type="protein sequence ID" value="TRL26650.1"/>
    <property type="molecule type" value="Genomic_DNA"/>
</dbReference>
<feature type="chain" id="PRO_5022023625" description="TonB-dependent receptor plug domain-containing protein" evidence="4">
    <location>
        <begin position="23"/>
        <end position="216"/>
    </location>
</feature>
<feature type="region of interest" description="Disordered" evidence="3">
    <location>
        <begin position="22"/>
        <end position="44"/>
    </location>
</feature>
<dbReference type="InterPro" id="IPR039426">
    <property type="entry name" value="TonB-dep_rcpt-like"/>
</dbReference>
<feature type="domain" description="TonB-dependent receptor plug" evidence="5">
    <location>
        <begin position="80"/>
        <end position="187"/>
    </location>
</feature>
<dbReference type="GO" id="GO:0015344">
    <property type="term" value="F:siderophore uptake transmembrane transporter activity"/>
    <property type="evidence" value="ECO:0007669"/>
    <property type="project" value="TreeGrafter"/>
</dbReference>
<gene>
    <name evidence="6" type="ORF">FM996_19150</name>
</gene>
<evidence type="ECO:0000256" key="3">
    <source>
        <dbReference type="SAM" id="MobiDB-lite"/>
    </source>
</evidence>
<dbReference type="Pfam" id="PF07715">
    <property type="entry name" value="Plug"/>
    <property type="match status" value="1"/>
</dbReference>
<name>A0A549SDV3_METSR</name>
<keyword evidence="2" id="KW-1134">Transmembrane beta strand</keyword>
<evidence type="ECO:0000256" key="1">
    <source>
        <dbReference type="ARBA" id="ARBA00022729"/>
    </source>
</evidence>
<dbReference type="InterPro" id="IPR012910">
    <property type="entry name" value="Plug_dom"/>
</dbReference>
<comment type="similarity">
    <text evidence="2">Belongs to the TonB-dependent receptor family.</text>
</comment>
<reference evidence="6 7" key="1">
    <citation type="submission" date="2019-07" db="EMBL/GenBank/DDBJ databases">
        <title>Ln-dependent methylotrophs.</title>
        <authorList>
            <person name="Tani A."/>
        </authorList>
    </citation>
    <scope>NUCLEOTIDE SEQUENCE [LARGE SCALE GENOMIC DNA]</scope>
    <source>
        <strain evidence="6 7">SM89A</strain>
    </source>
</reference>
<keyword evidence="2" id="KW-0998">Cell outer membrane</keyword>
<comment type="subcellular location">
    <subcellularLocation>
        <location evidence="2">Cell outer membrane</location>
        <topology evidence="2">Multi-pass membrane protein</topology>
    </subcellularLocation>
</comment>
<dbReference type="PROSITE" id="PS52016">
    <property type="entry name" value="TONB_DEPENDENT_REC_3"/>
    <property type="match status" value="1"/>
</dbReference>
<protein>
    <recommendedName>
        <fullName evidence="5">TonB-dependent receptor plug domain-containing protein</fullName>
    </recommendedName>
</protein>
<dbReference type="PANTHER" id="PTHR30069">
    <property type="entry name" value="TONB-DEPENDENT OUTER MEMBRANE RECEPTOR"/>
    <property type="match status" value="1"/>
</dbReference>
<sequence length="216" mass="22953">MKFRVLTLALLAGASTPTLVLAQSAQEPQKPAHDSRSQSGLTAAPTDFGRVDIYGNSASAPAPDGVNRQDLGGGYMIEEEAVKTRSTVTRDAIAKMSPTANPYQMINLLPGVVITSTDNSGLNGGNIRIRGYNSDQLGLTIEGMPVNDSGNYALYPQEYVDSENIEQISIAQGSPDLDSPHIGASGGVINIYMRDPSKTRGGFVDFSYGMHSTARR</sequence>
<dbReference type="GO" id="GO:0044718">
    <property type="term" value="P:siderophore transmembrane transport"/>
    <property type="evidence" value="ECO:0007669"/>
    <property type="project" value="TreeGrafter"/>
</dbReference>
<evidence type="ECO:0000313" key="6">
    <source>
        <dbReference type="EMBL" id="TRL26650.1"/>
    </source>
</evidence>
<dbReference type="PANTHER" id="PTHR30069:SF29">
    <property type="entry name" value="HEMOGLOBIN AND HEMOGLOBIN-HAPTOGLOBIN-BINDING PROTEIN 1-RELATED"/>
    <property type="match status" value="1"/>
</dbReference>
<keyword evidence="2" id="KW-0472">Membrane</keyword>
<dbReference type="Proteomes" id="UP000316781">
    <property type="component" value="Unassembled WGS sequence"/>
</dbReference>
<proteinExistence type="inferred from homology"/>
<evidence type="ECO:0000256" key="2">
    <source>
        <dbReference type="PROSITE-ProRule" id="PRU01360"/>
    </source>
</evidence>
<dbReference type="AlphaFoldDB" id="A0A549SDV3"/>